<proteinExistence type="inferred from homology"/>
<dbReference type="PANTHER" id="PTHR24300">
    <property type="entry name" value="CYTOCHROME P450 508A4-RELATED"/>
    <property type="match status" value="1"/>
</dbReference>
<dbReference type="PRINTS" id="PR00385">
    <property type="entry name" value="P450"/>
</dbReference>
<dbReference type="GO" id="GO:0020037">
    <property type="term" value="F:heme binding"/>
    <property type="evidence" value="ECO:0007669"/>
    <property type="project" value="InterPro"/>
</dbReference>
<evidence type="ECO:0000313" key="11">
    <source>
        <dbReference type="Proteomes" id="UP001152747"/>
    </source>
</evidence>
<dbReference type="EMBL" id="CANHGI010000005">
    <property type="protein sequence ID" value="CAI5450787.1"/>
    <property type="molecule type" value="Genomic_DNA"/>
</dbReference>
<evidence type="ECO:0000256" key="4">
    <source>
        <dbReference type="ARBA" id="ARBA00023002"/>
    </source>
</evidence>
<dbReference type="InterPro" id="IPR002401">
    <property type="entry name" value="Cyt_P450_E_grp-I"/>
</dbReference>
<protein>
    <recommendedName>
        <fullName evidence="12">CYtochrome P450 family</fullName>
    </recommendedName>
</protein>
<comment type="similarity">
    <text evidence="2 8">Belongs to the cytochrome P450 family.</text>
</comment>
<dbReference type="PANTHER" id="PTHR24300:SF375">
    <property type="entry name" value="CYTOCHROME P450 FAMILY"/>
    <property type="match status" value="1"/>
</dbReference>
<evidence type="ECO:0000256" key="7">
    <source>
        <dbReference type="PIRSR" id="PIRSR602401-1"/>
    </source>
</evidence>
<dbReference type="InterPro" id="IPR050182">
    <property type="entry name" value="Cytochrome_P450_fam2"/>
</dbReference>
<evidence type="ECO:0000256" key="8">
    <source>
        <dbReference type="RuleBase" id="RU000461"/>
    </source>
</evidence>
<dbReference type="OrthoDB" id="639466at2759"/>
<dbReference type="PROSITE" id="PS00086">
    <property type="entry name" value="CYTOCHROME_P450"/>
    <property type="match status" value="1"/>
</dbReference>
<evidence type="ECO:0000256" key="6">
    <source>
        <dbReference type="ARBA" id="ARBA00023033"/>
    </source>
</evidence>
<keyword evidence="5 7" id="KW-0408">Iron</keyword>
<comment type="cofactor">
    <cofactor evidence="1 7">
        <name>heme</name>
        <dbReference type="ChEBI" id="CHEBI:30413"/>
    </cofactor>
</comment>
<keyword evidence="4 8" id="KW-0560">Oxidoreductase</keyword>
<evidence type="ECO:0000313" key="10">
    <source>
        <dbReference type="EMBL" id="CAI5450787.1"/>
    </source>
</evidence>
<dbReference type="SUPFAM" id="SSF48264">
    <property type="entry name" value="Cytochrome P450"/>
    <property type="match status" value="1"/>
</dbReference>
<dbReference type="GO" id="GO:0006082">
    <property type="term" value="P:organic acid metabolic process"/>
    <property type="evidence" value="ECO:0007669"/>
    <property type="project" value="TreeGrafter"/>
</dbReference>
<feature type="region of interest" description="Disordered" evidence="9">
    <location>
        <begin position="558"/>
        <end position="579"/>
    </location>
</feature>
<gene>
    <name evidence="10" type="ORF">CAMP_LOCUS13424</name>
</gene>
<dbReference type="PRINTS" id="PR00463">
    <property type="entry name" value="EP450I"/>
</dbReference>
<dbReference type="Pfam" id="PF00067">
    <property type="entry name" value="p450"/>
    <property type="match status" value="1"/>
</dbReference>
<evidence type="ECO:0000256" key="1">
    <source>
        <dbReference type="ARBA" id="ARBA00001971"/>
    </source>
</evidence>
<dbReference type="Proteomes" id="UP001152747">
    <property type="component" value="Unassembled WGS sequence"/>
</dbReference>
<evidence type="ECO:0000256" key="2">
    <source>
        <dbReference type="ARBA" id="ARBA00010617"/>
    </source>
</evidence>
<keyword evidence="7 8" id="KW-0349">Heme</keyword>
<dbReference type="CDD" id="cd20617">
    <property type="entry name" value="CYP1_2-like"/>
    <property type="match status" value="1"/>
</dbReference>
<dbReference type="InterPro" id="IPR001128">
    <property type="entry name" value="Cyt_P450"/>
</dbReference>
<keyword evidence="3 7" id="KW-0479">Metal-binding</keyword>
<name>A0A9P1IV70_9PELO</name>
<organism evidence="10 11">
    <name type="scientific">Caenorhabditis angaria</name>
    <dbReference type="NCBI Taxonomy" id="860376"/>
    <lineage>
        <taxon>Eukaryota</taxon>
        <taxon>Metazoa</taxon>
        <taxon>Ecdysozoa</taxon>
        <taxon>Nematoda</taxon>
        <taxon>Chromadorea</taxon>
        <taxon>Rhabditida</taxon>
        <taxon>Rhabditina</taxon>
        <taxon>Rhabditomorpha</taxon>
        <taxon>Rhabditoidea</taxon>
        <taxon>Rhabditidae</taxon>
        <taxon>Peloderinae</taxon>
        <taxon>Caenorhabditis</taxon>
    </lineage>
</organism>
<dbReference type="AlphaFoldDB" id="A0A9P1IV70"/>
<dbReference type="GO" id="GO:0005506">
    <property type="term" value="F:iron ion binding"/>
    <property type="evidence" value="ECO:0007669"/>
    <property type="project" value="InterPro"/>
</dbReference>
<dbReference type="GO" id="GO:0005737">
    <property type="term" value="C:cytoplasm"/>
    <property type="evidence" value="ECO:0007669"/>
    <property type="project" value="TreeGrafter"/>
</dbReference>
<feature type="compositionally biased region" description="Low complexity" evidence="9">
    <location>
        <begin position="558"/>
        <end position="578"/>
    </location>
</feature>
<dbReference type="GO" id="GO:0016712">
    <property type="term" value="F:oxidoreductase activity, acting on paired donors, with incorporation or reduction of molecular oxygen, reduced flavin or flavoprotein as one donor, and incorporation of one atom of oxygen"/>
    <property type="evidence" value="ECO:0007669"/>
    <property type="project" value="TreeGrafter"/>
</dbReference>
<accession>A0A9P1IV70</accession>
<evidence type="ECO:0000256" key="5">
    <source>
        <dbReference type="ARBA" id="ARBA00023004"/>
    </source>
</evidence>
<feature type="binding site" description="axial binding residue" evidence="7">
    <location>
        <position position="443"/>
    </location>
    <ligand>
        <name>heme</name>
        <dbReference type="ChEBI" id="CHEBI:30413"/>
    </ligand>
    <ligandPart>
        <name>Fe</name>
        <dbReference type="ChEBI" id="CHEBI:18248"/>
    </ligandPart>
</feature>
<sequence length="644" mass="74020">MIIVIAFSLIFLYFFDHFYWKRRNFPPGPTPWPLVGNFASVFLPPPGYLAFEKWTKKYGKVFTFWVAGTPYICITSYEKLKETFIKDGDIYVAKKPQQFQEEFRGGNFGVIETNGDIWKTHRRFALMNLRDFGLGKDLMQEKILIEVQDIFKNFDSTVGSGEEIDIPLRFYNGVANVINQATFGYRFEDGVKDKEFLRLKKLIDWQNDELGKPLIFLQFFVPALRKFIPGNQAANVLKKFKDDFYGFFNEQIKQHRKTIDFESEENGDYCEAYLKEQKKREAEGDFESFSDIQLSNMCLDLWFAGLLTTTTTISWALSFILHNPDVENKIYEELDKVIAEDRLITTSDKNDLPYMNAFITETQRCANIVPVNAFHQTTRDTVIDGWPVKAGTGVIAQISTVMMDEKVFPNPEKFDPTRHIDKETRKFKKIDEMIQFSTGKRHCLGEGLARMELFLFISNFLKRYKMRVKNLPSLDNNICLSFYVTIRSVSTAVDGCRGFKVRFFISSKSDSHLSYFAILIFVLFLETTNQERMDAALADTTNTMTVETTVPVENIKTTTTEETTPTTAETSTAATTELTSEEKATQLKNNFTSGKRLLLTSEFSKAADLSSLASQLAGKLFGDDSEQSFDPYFYYGQALWNSIT</sequence>
<dbReference type="Gene3D" id="1.10.630.10">
    <property type="entry name" value="Cytochrome P450"/>
    <property type="match status" value="1"/>
</dbReference>
<dbReference type="FunFam" id="1.10.630.10:FF:000036">
    <property type="entry name" value="CYtochrome P450 family"/>
    <property type="match status" value="1"/>
</dbReference>
<evidence type="ECO:0000256" key="3">
    <source>
        <dbReference type="ARBA" id="ARBA00022723"/>
    </source>
</evidence>
<evidence type="ECO:0008006" key="12">
    <source>
        <dbReference type="Google" id="ProtNLM"/>
    </source>
</evidence>
<dbReference type="GO" id="GO:0006805">
    <property type="term" value="P:xenobiotic metabolic process"/>
    <property type="evidence" value="ECO:0007669"/>
    <property type="project" value="TreeGrafter"/>
</dbReference>
<dbReference type="InterPro" id="IPR036396">
    <property type="entry name" value="Cyt_P450_sf"/>
</dbReference>
<keyword evidence="6 8" id="KW-0503">Monooxygenase</keyword>
<dbReference type="InterPro" id="IPR017972">
    <property type="entry name" value="Cyt_P450_CS"/>
</dbReference>
<keyword evidence="11" id="KW-1185">Reference proteome</keyword>
<evidence type="ECO:0000256" key="9">
    <source>
        <dbReference type="SAM" id="MobiDB-lite"/>
    </source>
</evidence>
<reference evidence="10" key="1">
    <citation type="submission" date="2022-11" db="EMBL/GenBank/DDBJ databases">
        <authorList>
            <person name="Kikuchi T."/>
        </authorList>
    </citation>
    <scope>NUCLEOTIDE SEQUENCE</scope>
    <source>
        <strain evidence="10">PS1010</strain>
    </source>
</reference>
<comment type="caution">
    <text evidence="10">The sequence shown here is derived from an EMBL/GenBank/DDBJ whole genome shotgun (WGS) entry which is preliminary data.</text>
</comment>